<dbReference type="EMBL" id="CAJOBH010159224">
    <property type="protein sequence ID" value="CAF4872787.1"/>
    <property type="molecule type" value="Genomic_DNA"/>
</dbReference>
<name>A0A8S3C1X7_9BILA</name>
<organism evidence="2 3">
    <name type="scientific">Rotaria magnacalcarata</name>
    <dbReference type="NCBI Taxonomy" id="392030"/>
    <lineage>
        <taxon>Eukaryota</taxon>
        <taxon>Metazoa</taxon>
        <taxon>Spiralia</taxon>
        <taxon>Gnathifera</taxon>
        <taxon>Rotifera</taxon>
        <taxon>Eurotatoria</taxon>
        <taxon>Bdelloidea</taxon>
        <taxon>Philodinida</taxon>
        <taxon>Philodinidae</taxon>
        <taxon>Rotaria</taxon>
    </lineage>
</organism>
<comment type="caution">
    <text evidence="2">The sequence shown here is derived from an EMBL/GenBank/DDBJ whole genome shotgun (WGS) entry which is preliminary data.</text>
</comment>
<evidence type="ECO:0000313" key="1">
    <source>
        <dbReference type="EMBL" id="CAF4872787.1"/>
    </source>
</evidence>
<dbReference type="EMBL" id="CAJOBH010161962">
    <property type="protein sequence ID" value="CAF4881659.1"/>
    <property type="molecule type" value="Genomic_DNA"/>
</dbReference>
<protein>
    <submittedName>
        <fullName evidence="2">Uncharacterized protein</fullName>
    </submittedName>
</protein>
<dbReference type="AlphaFoldDB" id="A0A8S3C1X7"/>
<reference evidence="2" key="1">
    <citation type="submission" date="2021-02" db="EMBL/GenBank/DDBJ databases">
        <authorList>
            <person name="Nowell W R."/>
        </authorList>
    </citation>
    <scope>NUCLEOTIDE SEQUENCE</scope>
</reference>
<evidence type="ECO:0000313" key="3">
    <source>
        <dbReference type="Proteomes" id="UP000681967"/>
    </source>
</evidence>
<gene>
    <name evidence="1" type="ORF">BYL167_LOCUS51024</name>
    <name evidence="2" type="ORF">BYL167_LOCUS51366</name>
</gene>
<feature type="non-terminal residue" evidence="2">
    <location>
        <position position="55"/>
    </location>
</feature>
<dbReference type="Gene3D" id="6.10.250.1290">
    <property type="match status" value="1"/>
</dbReference>
<sequence length="55" mass="6228">HNDDNKDGNNSFSIPESEIELENLTEFNTAHNRRIAQIVQIADLPIAPTVKRKGR</sequence>
<dbReference type="Proteomes" id="UP000681967">
    <property type="component" value="Unassembled WGS sequence"/>
</dbReference>
<feature type="non-terminal residue" evidence="2">
    <location>
        <position position="1"/>
    </location>
</feature>
<evidence type="ECO:0000313" key="2">
    <source>
        <dbReference type="EMBL" id="CAF4881659.1"/>
    </source>
</evidence>
<proteinExistence type="predicted"/>
<accession>A0A8S3C1X7</accession>